<name>A0A172WZX5_HAFAL</name>
<evidence type="ECO:0000313" key="2">
    <source>
        <dbReference type="EMBL" id="ANF29919.1"/>
    </source>
</evidence>
<evidence type="ECO:0000256" key="1">
    <source>
        <dbReference type="SAM" id="Phobius"/>
    </source>
</evidence>
<feature type="transmembrane region" description="Helical" evidence="1">
    <location>
        <begin position="291"/>
        <end position="311"/>
    </location>
</feature>
<feature type="transmembrane region" description="Helical" evidence="1">
    <location>
        <begin position="266"/>
        <end position="285"/>
    </location>
</feature>
<protein>
    <recommendedName>
        <fullName evidence="3">EpsG family protein</fullName>
    </recommendedName>
</protein>
<feature type="transmembrane region" description="Helical" evidence="1">
    <location>
        <begin position="115"/>
        <end position="142"/>
    </location>
</feature>
<dbReference type="EMBL" id="KX117080">
    <property type="protein sequence ID" value="ANF29919.1"/>
    <property type="molecule type" value="Genomic_DNA"/>
</dbReference>
<keyword evidence="1" id="KW-0472">Membrane</keyword>
<sequence>MIYAIMWFFSSFSMLFISQRTIKYVIALCLVFSFWFLASFKGAGVDSDYQNYMDYIQEAISYGSSSRGGSIFDSLANILNKLSFPLTAIFSIYALSIPLKFFLFRKFGDMGYAIFIGYVGFFVYLHDFTQIRAGLAIAFAYWGVYYYYSSGKKILSISLLLLSGFIHSSLFSVLAFVIFERALTKNRLLIILLLSVSICAVDGLSNVIANVIQYIGSNDLSLYYQLSIDGQVIKPFGLFPVFNLVLCLLCSFFLRGACKQDKLTDVLMKMFFLSQITWFLFYPIPVLSARVSQIFLFSIVFILPFASSLILKNKYLLPLLYSAIGFIAFNTMGGLMKPYDFIF</sequence>
<proteinExistence type="predicted"/>
<evidence type="ECO:0008006" key="3">
    <source>
        <dbReference type="Google" id="ProtNLM"/>
    </source>
</evidence>
<feature type="transmembrane region" description="Helical" evidence="1">
    <location>
        <begin position="154"/>
        <end position="179"/>
    </location>
</feature>
<feature type="transmembrane region" description="Helical" evidence="1">
    <location>
        <begin position="236"/>
        <end position="254"/>
    </location>
</feature>
<dbReference type="Pfam" id="PF14897">
    <property type="entry name" value="EpsG"/>
    <property type="match status" value="1"/>
</dbReference>
<feature type="transmembrane region" description="Helical" evidence="1">
    <location>
        <begin position="191"/>
        <end position="216"/>
    </location>
</feature>
<reference evidence="2" key="1">
    <citation type="journal article" date="2016" name="PLoS ONE">
        <title>Genetic Diversity of O-Antigens in Hafnia alvei and the Development of a Suspension Array for Serotype Detection.</title>
        <authorList>
            <person name="Duan Z."/>
            <person name="Niedziela T."/>
            <person name="Lugowski C."/>
            <person name="Cao B."/>
            <person name="Wang T."/>
            <person name="Xu L."/>
            <person name="Yang B."/>
            <person name="Liu B."/>
            <person name="Wang L."/>
        </authorList>
    </citation>
    <scope>NUCLEOTIDE SEQUENCE</scope>
    <source>
        <strain evidence="2">PCM1192</strain>
    </source>
</reference>
<keyword evidence="1" id="KW-1133">Transmembrane helix</keyword>
<feature type="transmembrane region" description="Helical" evidence="1">
    <location>
        <begin position="82"/>
        <end position="103"/>
    </location>
</feature>
<dbReference type="InterPro" id="IPR049458">
    <property type="entry name" value="EpsG-like"/>
</dbReference>
<feature type="transmembrane region" description="Helical" evidence="1">
    <location>
        <begin position="318"/>
        <end position="336"/>
    </location>
</feature>
<organism evidence="2">
    <name type="scientific">Hafnia alvei</name>
    <dbReference type="NCBI Taxonomy" id="569"/>
    <lineage>
        <taxon>Bacteria</taxon>
        <taxon>Pseudomonadati</taxon>
        <taxon>Pseudomonadota</taxon>
        <taxon>Gammaproteobacteria</taxon>
        <taxon>Enterobacterales</taxon>
        <taxon>Hafniaceae</taxon>
        <taxon>Hafnia</taxon>
    </lineage>
</organism>
<dbReference type="AlphaFoldDB" id="A0A172WZX5"/>
<keyword evidence="1" id="KW-0812">Transmembrane</keyword>
<accession>A0A172WZX5</accession>